<gene>
    <name evidence="3" type="ORF">CO192_10630</name>
    <name evidence="4" type="ORF">EAO82_02930</name>
</gene>
<dbReference type="Proteomes" id="UP000243750">
    <property type="component" value="Unassembled WGS sequence"/>
</dbReference>
<evidence type="ECO:0000313" key="6">
    <source>
        <dbReference type="Proteomes" id="UP000344571"/>
    </source>
</evidence>
<organism evidence="3 5">
    <name type="scientific">Halopseudomonas pelagia</name>
    <dbReference type="NCBI Taxonomy" id="553151"/>
    <lineage>
        <taxon>Bacteria</taxon>
        <taxon>Pseudomonadati</taxon>
        <taxon>Pseudomonadota</taxon>
        <taxon>Gammaproteobacteria</taxon>
        <taxon>Pseudomonadales</taxon>
        <taxon>Pseudomonadaceae</taxon>
        <taxon>Halopseudomonas</taxon>
    </lineage>
</organism>
<sequence>MMFRALLLSLLLLPALAHAQQTSPQRFGDMLVYYNTFNSSYLQPDIASTTGLTRGPNHGVVNIAVQRQTADGPVAVDALLTGSVTSLLGQKSPLQFIRLQEDDSIYFVANYTSTQRGLLRFEVEVRPSTGGTTQTLRFQQEFFPDE</sequence>
<evidence type="ECO:0000259" key="2">
    <source>
        <dbReference type="Pfam" id="PF14467"/>
    </source>
</evidence>
<name>A0AA91U249_9GAMM</name>
<evidence type="ECO:0000313" key="4">
    <source>
        <dbReference type="EMBL" id="QFY55423.1"/>
    </source>
</evidence>
<evidence type="ECO:0000313" key="5">
    <source>
        <dbReference type="Proteomes" id="UP000243750"/>
    </source>
</evidence>
<accession>A0AA91U249</accession>
<feature type="domain" description="DUF4426" evidence="2">
    <location>
        <begin position="25"/>
        <end position="145"/>
    </location>
</feature>
<dbReference type="EMBL" id="CP033116">
    <property type="protein sequence ID" value="QFY55423.1"/>
    <property type="molecule type" value="Genomic_DNA"/>
</dbReference>
<feature type="chain" id="PRO_5041736844" evidence="1">
    <location>
        <begin position="20"/>
        <end position="146"/>
    </location>
</feature>
<dbReference type="Pfam" id="PF14467">
    <property type="entry name" value="DUF4426"/>
    <property type="match status" value="1"/>
</dbReference>
<protein>
    <submittedName>
        <fullName evidence="4">DUF4426 domain-containing protein</fullName>
    </submittedName>
    <submittedName>
        <fullName evidence="3">Homoserine acetyltransferase</fullName>
    </submittedName>
</protein>
<dbReference type="Proteomes" id="UP000344571">
    <property type="component" value="Chromosome"/>
</dbReference>
<keyword evidence="1" id="KW-0732">Signal</keyword>
<proteinExistence type="predicted"/>
<dbReference type="EMBL" id="NWMT01000106">
    <property type="protein sequence ID" value="PCC99324.1"/>
    <property type="molecule type" value="Genomic_DNA"/>
</dbReference>
<dbReference type="InterPro" id="IPR025218">
    <property type="entry name" value="DUF4426"/>
</dbReference>
<dbReference type="AlphaFoldDB" id="A0AA91U249"/>
<keyword evidence="6" id="KW-1185">Reference proteome</keyword>
<evidence type="ECO:0000256" key="1">
    <source>
        <dbReference type="SAM" id="SignalP"/>
    </source>
</evidence>
<evidence type="ECO:0000313" key="3">
    <source>
        <dbReference type="EMBL" id="PCC99324.1"/>
    </source>
</evidence>
<reference evidence="4 6" key="2">
    <citation type="submission" date="2018-10" db="EMBL/GenBank/DDBJ databases">
        <title>Complete genome sequence of Pseudomonas pelagia strain Kongs-67.</title>
        <authorList>
            <person name="Sinha R.K."/>
            <person name="Krishnan K."/>
        </authorList>
    </citation>
    <scope>NUCLEOTIDE SEQUENCE [LARGE SCALE GENOMIC DNA]</scope>
    <source>
        <strain evidence="4 6">Kongs-67</strain>
    </source>
</reference>
<dbReference type="Gene3D" id="2.60.40.3340">
    <property type="entry name" value="Domain of unknown function DUF4426"/>
    <property type="match status" value="1"/>
</dbReference>
<reference evidence="3 5" key="1">
    <citation type="submission" date="2017-09" db="EMBL/GenBank/DDBJ databases">
        <title>Bacterial and phytoplankton interrelationship in Kongsfjorden, an Arctic fjord.</title>
        <authorList>
            <person name="Sinha R."/>
            <person name="Krishnan K."/>
        </authorList>
    </citation>
    <scope>NUCLEOTIDE SEQUENCE [LARGE SCALE GENOMIC DNA]</scope>
    <source>
        <strain evidence="3 5">58</strain>
    </source>
</reference>
<dbReference type="RefSeq" id="WP_096346583.1">
    <property type="nucleotide sequence ID" value="NZ_CP033116.1"/>
</dbReference>
<feature type="signal peptide" evidence="1">
    <location>
        <begin position="1"/>
        <end position="19"/>
    </location>
</feature>